<dbReference type="PANTHER" id="PTHR38448:SF2">
    <property type="entry name" value="REGULATORY PROTEIN YLBF"/>
    <property type="match status" value="1"/>
</dbReference>
<reference evidence="1 4" key="2">
    <citation type="submission" date="2023-08" db="EMBL/GenBank/DDBJ databases">
        <title>Genomic surveillance of Staphylococcus haemolyticus neonatal outbreak in southern France.</title>
        <authorList>
            <person name="Magnan C."/>
            <person name="Morsli M."/>
            <person name="Thiery B."/>
            <person name="Salipante F."/>
            <person name="Attar J."/>
            <person name="Massimo D.M."/>
            <person name="Ory J."/>
            <person name="Pantel A."/>
            <person name="Lavigne J.-P."/>
        </authorList>
    </citation>
    <scope>NUCLEOTIDE SEQUENCE [LARGE SCALE GENOMIC DNA]</scope>
    <source>
        <strain evidence="1 4">NSH026</strain>
    </source>
</reference>
<accession>A0A2A1K7G6</accession>
<dbReference type="Proteomes" id="UP000238153">
    <property type="component" value="Unassembled WGS sequence"/>
</dbReference>
<dbReference type="RefSeq" id="WP_011276109.1">
    <property type="nucleotide sequence ID" value="NZ_BKAY01000001.1"/>
</dbReference>
<dbReference type="STRING" id="1283.ShL2_01703"/>
<gene>
    <name evidence="2" type="ORF">CV019_01845</name>
    <name evidence="1" type="ORF">RO950_05685</name>
</gene>
<dbReference type="PANTHER" id="PTHR38448">
    <property type="entry name" value="REGULATORY PROTEIN YLBF-RELATED"/>
    <property type="match status" value="1"/>
</dbReference>
<dbReference type="Proteomes" id="UP001269271">
    <property type="component" value="Unassembled WGS sequence"/>
</dbReference>
<dbReference type="InterPro" id="IPR052767">
    <property type="entry name" value="Bact_com_dev_regulator"/>
</dbReference>
<dbReference type="Pfam" id="PF06133">
    <property type="entry name" value="Com_YlbF"/>
    <property type="match status" value="1"/>
</dbReference>
<protein>
    <submittedName>
        <fullName evidence="2">YlbF family regulator</fullName>
    </submittedName>
</protein>
<evidence type="ECO:0000313" key="2">
    <source>
        <dbReference type="EMBL" id="PPJ77116.1"/>
    </source>
</evidence>
<organism evidence="2 3">
    <name type="scientific">Staphylococcus haemolyticus</name>
    <dbReference type="NCBI Taxonomy" id="1283"/>
    <lineage>
        <taxon>Bacteria</taxon>
        <taxon>Bacillati</taxon>
        <taxon>Bacillota</taxon>
        <taxon>Bacilli</taxon>
        <taxon>Bacillales</taxon>
        <taxon>Staphylococcaceae</taxon>
        <taxon>Staphylococcus</taxon>
    </lineage>
</organism>
<dbReference type="AlphaFoldDB" id="A0A2A1K7G6"/>
<dbReference type="EMBL" id="PGWX01000145">
    <property type="protein sequence ID" value="PPJ77116.1"/>
    <property type="molecule type" value="Genomic_DNA"/>
</dbReference>
<evidence type="ECO:0000313" key="1">
    <source>
        <dbReference type="EMBL" id="MDT4286508.1"/>
    </source>
</evidence>
<dbReference type="SUPFAM" id="SSF158622">
    <property type="entry name" value="YheA/YmcA-like"/>
    <property type="match status" value="1"/>
</dbReference>
<reference evidence="2 3" key="1">
    <citation type="submission" date="2017-11" db="EMBL/GenBank/DDBJ databases">
        <authorList>
            <person name="Founou R.C."/>
            <person name="Founou L."/>
            <person name="Allam M."/>
            <person name="Ismail A."/>
            <person name="Essack S.Y."/>
        </authorList>
    </citation>
    <scope>NUCLEOTIDE SEQUENCE [LARGE SCALE GENOMIC DNA]</scope>
    <source>
        <strain evidence="2 3">G811N2B1</strain>
    </source>
</reference>
<proteinExistence type="predicted"/>
<sequence length="145" mass="16626">MYTEETMSILDDIEGLSDMIVQSELYHDFRAAQEMLNNDDEAHLMYQAFLKSKVAYDEVMRFGKYHPDYQKVMLETRRRKRAYEMLPVVMDYKSKEVALQNLIDEVVSKIAFSVSKNVKIEAGNPFFKTGHDGCATGGTCNCSLS</sequence>
<dbReference type="KEGG" id="shh:ShL2_01703"/>
<dbReference type="Gene3D" id="1.20.1500.10">
    <property type="entry name" value="YheA/YmcA-like"/>
    <property type="match status" value="1"/>
</dbReference>
<dbReference type="GeneID" id="93781201"/>
<name>A0A2A1K7G6_STAHA</name>
<keyword evidence="4" id="KW-1185">Reference proteome</keyword>
<dbReference type="InterPro" id="IPR010368">
    <property type="entry name" value="Com_YlbF"/>
</dbReference>
<evidence type="ECO:0000313" key="3">
    <source>
        <dbReference type="Proteomes" id="UP000238153"/>
    </source>
</evidence>
<dbReference type="OMA" id="CGGNCHA"/>
<dbReference type="EMBL" id="JAVSOO010000011">
    <property type="protein sequence ID" value="MDT4286508.1"/>
    <property type="molecule type" value="Genomic_DNA"/>
</dbReference>
<comment type="caution">
    <text evidence="2">The sequence shown here is derived from an EMBL/GenBank/DDBJ whole genome shotgun (WGS) entry which is preliminary data.</text>
</comment>
<evidence type="ECO:0000313" key="4">
    <source>
        <dbReference type="Proteomes" id="UP001269271"/>
    </source>
</evidence>
<dbReference type="InterPro" id="IPR023378">
    <property type="entry name" value="YheA/YmcA-like_dom_sf"/>
</dbReference>